<dbReference type="EMBL" id="JACANG010000003">
    <property type="protein sequence ID" value="MDM1718038.1"/>
    <property type="molecule type" value="Genomic_DNA"/>
</dbReference>
<dbReference type="AlphaFoldDB" id="A0AB35LYL0"/>
<sequence length="51" mass="5310">MKTTNLAAGLYTPRTTRIAQGLVDKGPRIGSTTHMIGSTEGLIGNRLPATA</sequence>
<protein>
    <submittedName>
        <fullName evidence="1">Uncharacterized protein</fullName>
    </submittedName>
</protein>
<reference evidence="1" key="2">
    <citation type="journal article" date="2022" name="Sci. Total Environ.">
        <title>Prevalence, transmission, and molecular epidemiology of tet(X)-positive bacteria among humans, animals, and environmental niches in China: An epidemiological, and genomic-based study.</title>
        <authorList>
            <person name="Dong N."/>
            <person name="Zeng Y."/>
            <person name="Cai C."/>
            <person name="Sun C."/>
            <person name="Lu J."/>
            <person name="Liu C."/>
            <person name="Zhou H."/>
            <person name="Sun Q."/>
            <person name="Shu L."/>
            <person name="Wang H."/>
            <person name="Wang Y."/>
            <person name="Wang S."/>
            <person name="Wu C."/>
            <person name="Chan E.W."/>
            <person name="Chen G."/>
            <person name="Shen Z."/>
            <person name="Chen S."/>
            <person name="Zhang R."/>
        </authorList>
    </citation>
    <scope>NUCLEOTIDE SEQUENCE</scope>
    <source>
        <strain evidence="1">DF49-4</strain>
    </source>
</reference>
<proteinExistence type="predicted"/>
<name>A0AB35LYL0_9GAMM</name>
<organism evidence="1 2">
    <name type="scientific">Acinetobacter towneri</name>
    <dbReference type="NCBI Taxonomy" id="202956"/>
    <lineage>
        <taxon>Bacteria</taxon>
        <taxon>Pseudomonadati</taxon>
        <taxon>Pseudomonadota</taxon>
        <taxon>Gammaproteobacteria</taxon>
        <taxon>Moraxellales</taxon>
        <taxon>Moraxellaceae</taxon>
        <taxon>Acinetobacter</taxon>
    </lineage>
</organism>
<evidence type="ECO:0000313" key="2">
    <source>
        <dbReference type="Proteomes" id="UP001174419"/>
    </source>
</evidence>
<dbReference type="RefSeq" id="WP_180165597.1">
    <property type="nucleotide sequence ID" value="NZ_JACAIU010000003.1"/>
</dbReference>
<gene>
    <name evidence="1" type="ORF">HX110_02525</name>
</gene>
<comment type="caution">
    <text evidence="1">The sequence shown here is derived from an EMBL/GenBank/DDBJ whole genome shotgun (WGS) entry which is preliminary data.</text>
</comment>
<accession>A0AB35LYL0</accession>
<evidence type="ECO:0000313" key="1">
    <source>
        <dbReference type="EMBL" id="MDM1718038.1"/>
    </source>
</evidence>
<reference evidence="1" key="1">
    <citation type="submission" date="2020-06" db="EMBL/GenBank/DDBJ databases">
        <authorList>
            <person name="Dong N."/>
        </authorList>
    </citation>
    <scope>NUCLEOTIDE SEQUENCE</scope>
    <source>
        <strain evidence="1">DF49-4</strain>
    </source>
</reference>
<dbReference type="Proteomes" id="UP001174419">
    <property type="component" value="Unassembled WGS sequence"/>
</dbReference>